<evidence type="ECO:0000256" key="3">
    <source>
        <dbReference type="SAM" id="MobiDB-lite"/>
    </source>
</evidence>
<protein>
    <recommendedName>
        <fullName evidence="4">ParB-like N-terminal domain-containing protein</fullName>
    </recommendedName>
</protein>
<dbReference type="InterPro" id="IPR036086">
    <property type="entry name" value="ParB/Sulfiredoxin_sf"/>
</dbReference>
<dbReference type="AlphaFoldDB" id="Q5NXB1"/>
<evidence type="ECO:0000256" key="1">
    <source>
        <dbReference type="ARBA" id="ARBA00006295"/>
    </source>
</evidence>
<dbReference type="KEGG" id="eba:p1B79"/>
<dbReference type="SMART" id="SM00470">
    <property type="entry name" value="ParB"/>
    <property type="match status" value="1"/>
</dbReference>
<dbReference type="PANTHER" id="PTHR33375:SF1">
    <property type="entry name" value="CHROMOSOME-PARTITIONING PROTEIN PARB-RELATED"/>
    <property type="match status" value="1"/>
</dbReference>
<sequence length="557" mass="59798">MQTVQISEIVVGNNPRKFFDPAEMEELTASIREKGVIQPILVRPLQDGGYQVVAGGRRYAAAKAAHGDDYPMPVVIKELDDDEAEELALIENVQRADMSPAEEAEAAAKILARSEGDRDDAARRLGWSRATLDKRLGLMNATDAVRTALAERRIKLGHAELLAGLPRPKQDHVLERLLKTPVLAGVAEFKQEIQKLANALSTAVFDKTECAQCPHSSGNQKALFSEAVDEGHCTNRECWDGKTEAALEEIRKELVEDFPEVRIVRPGENFTVIKLVAEGGSGVGDAQAQACRSCGKFGAAISAVPGKVGKVFKDLCFDSGCNAEKVKANHQAIVAAARSAQPAAPTPGATTTGSASNTSPAAKPATQKKAAEVQDSTRVKEYRAKVWRSALAKHLYMNPEIGERVLLALCMSGDARHISATQLGKAFAKLTQGSSPSLSLTVALTQVGEASDEVVSKLKVMLPAATAEGLEEHKVVALLNELKVNLADHWTLNTDYLGLLTKSEIRVAAEQIGLAARMGKDLDKVLGEKKDECVKKLLAVSGFDYAGKLPANVMWKA</sequence>
<dbReference type="InterPro" id="IPR003115">
    <property type="entry name" value="ParB_N"/>
</dbReference>
<dbReference type="Proteomes" id="UP000006552">
    <property type="component" value="Plasmid 1"/>
</dbReference>
<keyword evidence="2" id="KW-0159">Chromosome partition</keyword>
<dbReference type="InterPro" id="IPR004437">
    <property type="entry name" value="ParB/RepB/Spo0J"/>
</dbReference>
<reference evidence="5 6" key="1">
    <citation type="journal article" date="2005" name="Arch. Microbiol.">
        <title>The genome sequence of an anaerobic aromatic-degrading denitrifying bacterium, strain EbN1.</title>
        <authorList>
            <person name="Rabus R."/>
            <person name="Kube M."/>
            <person name="Heider J."/>
            <person name="Beck A."/>
            <person name="Heitmann K."/>
            <person name="Widdel F."/>
            <person name="Reinhardt R."/>
        </authorList>
    </citation>
    <scope>NUCLEOTIDE SEQUENCE [LARGE SCALE GENOMIC DNA]</scope>
    <source>
        <strain evidence="5 6">EbN1</strain>
        <plasmid evidence="6">Plasmid pAzo1</plasmid>
    </source>
</reference>
<dbReference type="SUPFAM" id="SSF110849">
    <property type="entry name" value="ParB/Sulfiredoxin"/>
    <property type="match status" value="1"/>
</dbReference>
<organism evidence="5 6">
    <name type="scientific">Aromatoleum aromaticum (strain DSM 19018 / LMG 30748 / EbN1)</name>
    <name type="common">Azoarcus sp. (strain EbN1)</name>
    <dbReference type="NCBI Taxonomy" id="76114"/>
    <lineage>
        <taxon>Bacteria</taxon>
        <taxon>Pseudomonadati</taxon>
        <taxon>Pseudomonadota</taxon>
        <taxon>Betaproteobacteria</taxon>
        <taxon>Rhodocyclales</taxon>
        <taxon>Rhodocyclaceae</taxon>
        <taxon>Aromatoleum</taxon>
    </lineage>
</organism>
<dbReference type="HOGENOM" id="CLU_035398_0_0_4"/>
<dbReference type="GO" id="GO:0005694">
    <property type="term" value="C:chromosome"/>
    <property type="evidence" value="ECO:0007669"/>
    <property type="project" value="TreeGrafter"/>
</dbReference>
<proteinExistence type="inferred from homology"/>
<dbReference type="CDD" id="cd16393">
    <property type="entry name" value="SPO0J_N"/>
    <property type="match status" value="1"/>
</dbReference>
<keyword evidence="6" id="KW-1185">Reference proteome</keyword>
<feature type="compositionally biased region" description="Low complexity" evidence="3">
    <location>
        <begin position="338"/>
        <end position="368"/>
    </location>
</feature>
<evidence type="ECO:0000313" key="5">
    <source>
        <dbReference type="EMBL" id="CAI10303.1"/>
    </source>
</evidence>
<evidence type="ECO:0000313" key="6">
    <source>
        <dbReference type="Proteomes" id="UP000006552"/>
    </source>
</evidence>
<dbReference type="NCBIfam" id="TIGR00180">
    <property type="entry name" value="parB_part"/>
    <property type="match status" value="1"/>
</dbReference>
<dbReference type="Gene3D" id="3.90.1530.30">
    <property type="match status" value="1"/>
</dbReference>
<comment type="similarity">
    <text evidence="1">Belongs to the ParB family.</text>
</comment>
<dbReference type="InterPro" id="IPR022396">
    <property type="entry name" value="PRTRC_ParB"/>
</dbReference>
<feature type="region of interest" description="Disordered" evidence="3">
    <location>
        <begin position="338"/>
        <end position="374"/>
    </location>
</feature>
<evidence type="ECO:0000259" key="4">
    <source>
        <dbReference type="SMART" id="SM00470"/>
    </source>
</evidence>
<name>Q5NXB1_AROAE</name>
<dbReference type="InterPro" id="IPR041468">
    <property type="entry name" value="HTH_ParB/Spo0J"/>
</dbReference>
<dbReference type="PANTHER" id="PTHR33375">
    <property type="entry name" value="CHROMOSOME-PARTITIONING PROTEIN PARB-RELATED"/>
    <property type="match status" value="1"/>
</dbReference>
<dbReference type="Pfam" id="PF02195">
    <property type="entry name" value="ParB_N"/>
    <property type="match status" value="1"/>
</dbReference>
<dbReference type="EMBL" id="CR555307">
    <property type="protein sequence ID" value="CAI10303.1"/>
    <property type="molecule type" value="Genomic_DNA"/>
</dbReference>
<keyword evidence="5" id="KW-0614">Plasmid</keyword>
<dbReference type="GO" id="GO:0043565">
    <property type="term" value="F:sequence-specific DNA binding"/>
    <property type="evidence" value="ECO:0007669"/>
    <property type="project" value="InterPro"/>
</dbReference>
<gene>
    <name evidence="5" type="primary">parB</name>
    <name evidence="5" type="ORF">p1B79</name>
</gene>
<feature type="domain" description="ParB-like N-terminal" evidence="4">
    <location>
        <begin position="2"/>
        <end position="93"/>
    </location>
</feature>
<dbReference type="GO" id="GO:0007059">
    <property type="term" value="P:chromosome segregation"/>
    <property type="evidence" value="ECO:0007669"/>
    <property type="project" value="UniProtKB-KW"/>
</dbReference>
<accession>Q5NXB1</accession>
<geneLocation type="plasmid" evidence="6">
    <name>pAzo1</name>
</geneLocation>
<dbReference type="NCBIfam" id="TIGR03734">
    <property type="entry name" value="PRTRC_parB"/>
    <property type="match status" value="1"/>
</dbReference>
<dbReference type="OrthoDB" id="9796891at2"/>
<evidence type="ECO:0000256" key="2">
    <source>
        <dbReference type="ARBA" id="ARBA00022829"/>
    </source>
</evidence>
<dbReference type="Gene3D" id="1.10.10.2830">
    <property type="match status" value="1"/>
</dbReference>
<dbReference type="InterPro" id="IPR050336">
    <property type="entry name" value="Chromosome_partition/occlusion"/>
</dbReference>
<dbReference type="RefSeq" id="WP_011254874.1">
    <property type="nucleotide sequence ID" value="NC_006823.1"/>
</dbReference>
<dbReference type="Pfam" id="PF17762">
    <property type="entry name" value="HTH_ParB"/>
    <property type="match status" value="1"/>
</dbReference>